<reference evidence="1" key="1">
    <citation type="journal article" date="2020" name="Nature">
        <title>Giant virus diversity and host interactions through global metagenomics.</title>
        <authorList>
            <person name="Schulz F."/>
            <person name="Roux S."/>
            <person name="Paez-Espino D."/>
            <person name="Jungbluth S."/>
            <person name="Walsh D.A."/>
            <person name="Denef V.J."/>
            <person name="McMahon K.D."/>
            <person name="Konstantinidis K.T."/>
            <person name="Eloe-Fadrosh E.A."/>
            <person name="Kyrpides N.C."/>
            <person name="Woyke T."/>
        </authorList>
    </citation>
    <scope>NUCLEOTIDE SEQUENCE</scope>
    <source>
        <strain evidence="1">GVMAG-M-3300025699-48</strain>
    </source>
</reference>
<sequence length="138" mass="16587">MLYGNETDLDRQERTFNIQELCSKFLSIGGFGVILDNLVGSTIKQNDINAQIEQEDSLAVLYEEVFSKTIDQELLEQKYLGRKKLNIIKRVQRHLCKYRLPMIYEKYNKDPFYHFMMNNTINGYMNRLYWKEWEEVNL</sequence>
<organism evidence="1">
    <name type="scientific">viral metagenome</name>
    <dbReference type="NCBI Taxonomy" id="1070528"/>
    <lineage>
        <taxon>unclassified sequences</taxon>
        <taxon>metagenomes</taxon>
        <taxon>organismal metagenomes</taxon>
    </lineage>
</organism>
<name>A0A6C0J0M3_9ZZZZ</name>
<evidence type="ECO:0000313" key="1">
    <source>
        <dbReference type="EMBL" id="QHT99204.1"/>
    </source>
</evidence>
<proteinExistence type="predicted"/>
<dbReference type="AlphaFoldDB" id="A0A6C0J0M3"/>
<dbReference type="EMBL" id="MN740306">
    <property type="protein sequence ID" value="QHT99204.1"/>
    <property type="molecule type" value="Genomic_DNA"/>
</dbReference>
<accession>A0A6C0J0M3</accession>
<protein>
    <submittedName>
        <fullName evidence="1">Uncharacterized protein</fullName>
    </submittedName>
</protein>